<evidence type="ECO:0000256" key="2">
    <source>
        <dbReference type="ARBA" id="ARBA00004687"/>
    </source>
</evidence>
<dbReference type="GO" id="GO:0031501">
    <property type="term" value="C:mannosyltransferase complex"/>
    <property type="evidence" value="ECO:0007669"/>
    <property type="project" value="TreeGrafter"/>
</dbReference>
<evidence type="ECO:0000256" key="9">
    <source>
        <dbReference type="ARBA" id="ARBA00022989"/>
    </source>
</evidence>
<keyword evidence="10 11" id="KW-0472">Membrane</keyword>
<keyword evidence="5 11" id="KW-0328">Glycosyltransferase</keyword>
<comment type="caution">
    <text evidence="11">Lacks conserved residue(s) required for the propagation of feature annotation.</text>
</comment>
<accession>A0A9D4VND6</accession>
<keyword evidence="8 11" id="KW-0256">Endoplasmic reticulum</keyword>
<keyword evidence="4 11" id="KW-0337">GPI-anchor biosynthesis</keyword>
<name>A0A9D4VND6_PEA</name>
<evidence type="ECO:0000256" key="11">
    <source>
        <dbReference type="RuleBase" id="RU363112"/>
    </source>
</evidence>
<evidence type="ECO:0000256" key="4">
    <source>
        <dbReference type="ARBA" id="ARBA00022502"/>
    </source>
</evidence>
<organism evidence="12 13">
    <name type="scientific">Pisum sativum</name>
    <name type="common">Garden pea</name>
    <name type="synonym">Lathyrus oleraceus</name>
    <dbReference type="NCBI Taxonomy" id="3888"/>
    <lineage>
        <taxon>Eukaryota</taxon>
        <taxon>Viridiplantae</taxon>
        <taxon>Streptophyta</taxon>
        <taxon>Embryophyta</taxon>
        <taxon>Tracheophyta</taxon>
        <taxon>Spermatophyta</taxon>
        <taxon>Magnoliopsida</taxon>
        <taxon>eudicotyledons</taxon>
        <taxon>Gunneridae</taxon>
        <taxon>Pentapetalae</taxon>
        <taxon>rosids</taxon>
        <taxon>fabids</taxon>
        <taxon>Fabales</taxon>
        <taxon>Fabaceae</taxon>
        <taxon>Papilionoideae</taxon>
        <taxon>50 kb inversion clade</taxon>
        <taxon>NPAAA clade</taxon>
        <taxon>Hologalegina</taxon>
        <taxon>IRL clade</taxon>
        <taxon>Fabeae</taxon>
        <taxon>Lathyrus</taxon>
    </lineage>
</organism>
<dbReference type="Pfam" id="PF04188">
    <property type="entry name" value="Mannosyl_trans2"/>
    <property type="match status" value="1"/>
</dbReference>
<dbReference type="Proteomes" id="UP001058974">
    <property type="component" value="Chromosome 7"/>
</dbReference>
<feature type="transmembrane region" description="Helical" evidence="11">
    <location>
        <begin position="123"/>
        <end position="143"/>
    </location>
</feature>
<dbReference type="InterPro" id="IPR007315">
    <property type="entry name" value="PIG-V/Gpi18"/>
</dbReference>
<evidence type="ECO:0000256" key="6">
    <source>
        <dbReference type="ARBA" id="ARBA00022679"/>
    </source>
</evidence>
<keyword evidence="7 11" id="KW-0812">Transmembrane</keyword>
<comment type="similarity">
    <text evidence="3 11">Belongs to the PIGV family.</text>
</comment>
<dbReference type="PANTHER" id="PTHR12468">
    <property type="entry name" value="GPI MANNOSYLTRANSFERASE 2"/>
    <property type="match status" value="1"/>
</dbReference>
<feature type="transmembrane region" description="Helical" evidence="11">
    <location>
        <begin position="20"/>
        <end position="37"/>
    </location>
</feature>
<evidence type="ECO:0000256" key="1">
    <source>
        <dbReference type="ARBA" id="ARBA00004477"/>
    </source>
</evidence>
<gene>
    <name evidence="12" type="ORF">KIW84_073352</name>
</gene>
<comment type="subcellular location">
    <subcellularLocation>
        <location evidence="1 11">Endoplasmic reticulum membrane</location>
        <topology evidence="1 11">Multi-pass membrane protein</topology>
    </subcellularLocation>
</comment>
<dbReference type="AlphaFoldDB" id="A0A9D4VND6"/>
<keyword evidence="13" id="KW-1185">Reference proteome</keyword>
<dbReference type="GO" id="GO:0005789">
    <property type="term" value="C:endoplasmic reticulum membrane"/>
    <property type="evidence" value="ECO:0007669"/>
    <property type="project" value="UniProtKB-SubCell"/>
</dbReference>
<protein>
    <recommendedName>
        <fullName evidence="11">GPI mannosyltransferase 2</fullName>
        <ecNumber evidence="11">2.4.1.-</ecNumber>
    </recommendedName>
</protein>
<keyword evidence="6 11" id="KW-0808">Transferase</keyword>
<evidence type="ECO:0000256" key="7">
    <source>
        <dbReference type="ARBA" id="ARBA00022692"/>
    </source>
</evidence>
<evidence type="ECO:0000313" key="13">
    <source>
        <dbReference type="Proteomes" id="UP001058974"/>
    </source>
</evidence>
<evidence type="ECO:0000256" key="3">
    <source>
        <dbReference type="ARBA" id="ARBA00008698"/>
    </source>
</evidence>
<evidence type="ECO:0000313" key="12">
    <source>
        <dbReference type="EMBL" id="KAI5387164.1"/>
    </source>
</evidence>
<dbReference type="PANTHER" id="PTHR12468:SF2">
    <property type="entry name" value="GPI MANNOSYLTRANSFERASE 2"/>
    <property type="match status" value="1"/>
</dbReference>
<keyword evidence="9 11" id="KW-1133">Transmembrane helix</keyword>
<evidence type="ECO:0000256" key="10">
    <source>
        <dbReference type="ARBA" id="ARBA00023136"/>
    </source>
</evidence>
<comment type="caution">
    <text evidence="12">The sequence shown here is derived from an EMBL/GenBank/DDBJ whole genome shotgun (WGS) entry which is preliminary data.</text>
</comment>
<evidence type="ECO:0000256" key="5">
    <source>
        <dbReference type="ARBA" id="ARBA00022676"/>
    </source>
</evidence>
<dbReference type="GO" id="GO:0000009">
    <property type="term" value="F:alpha-1,6-mannosyltransferase activity"/>
    <property type="evidence" value="ECO:0007669"/>
    <property type="project" value="InterPro"/>
</dbReference>
<sequence>MVHAPNPHHNHETLVLKSAIYSRILLLTLIIFFRTLLSPYDTSASLNPPCLTTTTAAANDTRRSPIASAIENGIVWDSVYFVRVAECGYEYEQSYAFLPFLPLTISFLSPSTLFSFLPQRSLFALSAYVINNLVFVLAALYFYRLSIAILKDPEIALRATVLFCFNPASIFYSSIYSESLYAVLSLGGLYYFLSGKNNLSVLLLALSGCARSNGVLNAGYICFQTMHRAYHALFQNKNVTVSLLLFCSSMTF</sequence>
<dbReference type="EC" id="2.4.1.-" evidence="11"/>
<comment type="pathway">
    <text evidence="2 11">Glycolipid biosynthesis; glycosylphosphatidylinositol-anchor biosynthesis.</text>
</comment>
<feature type="transmembrane region" description="Helical" evidence="11">
    <location>
        <begin position="155"/>
        <end position="175"/>
    </location>
</feature>
<dbReference type="GO" id="GO:0006506">
    <property type="term" value="P:GPI anchor biosynthetic process"/>
    <property type="evidence" value="ECO:0007669"/>
    <property type="project" value="UniProtKB-KW"/>
</dbReference>
<feature type="transmembrane region" description="Helical" evidence="11">
    <location>
        <begin position="95"/>
        <end position="117"/>
    </location>
</feature>
<evidence type="ECO:0000256" key="8">
    <source>
        <dbReference type="ARBA" id="ARBA00022824"/>
    </source>
</evidence>
<dbReference type="EMBL" id="JAMSHJ010000007">
    <property type="protein sequence ID" value="KAI5387164.1"/>
    <property type="molecule type" value="Genomic_DNA"/>
</dbReference>
<comment type="function">
    <text evidence="11">Mannosyltransferase involved in glycosylphosphatidylinositol-anchor biosynthesis.</text>
</comment>
<proteinExistence type="inferred from homology"/>
<reference evidence="12 13" key="1">
    <citation type="journal article" date="2022" name="Nat. Genet.">
        <title>Improved pea reference genome and pan-genome highlight genomic features and evolutionary characteristics.</title>
        <authorList>
            <person name="Yang T."/>
            <person name="Liu R."/>
            <person name="Luo Y."/>
            <person name="Hu S."/>
            <person name="Wang D."/>
            <person name="Wang C."/>
            <person name="Pandey M.K."/>
            <person name="Ge S."/>
            <person name="Xu Q."/>
            <person name="Li N."/>
            <person name="Li G."/>
            <person name="Huang Y."/>
            <person name="Saxena R.K."/>
            <person name="Ji Y."/>
            <person name="Li M."/>
            <person name="Yan X."/>
            <person name="He Y."/>
            <person name="Liu Y."/>
            <person name="Wang X."/>
            <person name="Xiang C."/>
            <person name="Varshney R.K."/>
            <person name="Ding H."/>
            <person name="Gao S."/>
            <person name="Zong X."/>
        </authorList>
    </citation>
    <scope>NUCLEOTIDE SEQUENCE [LARGE SCALE GENOMIC DNA]</scope>
    <source>
        <strain evidence="12 13">cv. Zhongwan 6</strain>
    </source>
</reference>
<dbReference type="Gramene" id="Psat07G0335200-T4">
    <property type="protein sequence ID" value="KAI5387164.1"/>
    <property type="gene ID" value="KIW84_073352"/>
</dbReference>
<dbReference type="GO" id="GO:0004376">
    <property type="term" value="F:GPI mannosyltransferase activity"/>
    <property type="evidence" value="ECO:0007669"/>
    <property type="project" value="InterPro"/>
</dbReference>